<protein>
    <submittedName>
        <fullName evidence="1">Uncharacterized protein</fullName>
    </submittedName>
</protein>
<dbReference type="AlphaFoldDB" id="X1G782"/>
<organism evidence="1">
    <name type="scientific">marine sediment metagenome</name>
    <dbReference type="NCBI Taxonomy" id="412755"/>
    <lineage>
        <taxon>unclassified sequences</taxon>
        <taxon>metagenomes</taxon>
        <taxon>ecological metagenomes</taxon>
    </lineage>
</organism>
<accession>X1G782</accession>
<name>X1G782_9ZZZZ</name>
<reference evidence="1" key="1">
    <citation type="journal article" date="2014" name="Front. Microbiol.">
        <title>High frequency of phylogenetically diverse reductive dehalogenase-homologous genes in deep subseafloor sedimentary metagenomes.</title>
        <authorList>
            <person name="Kawai M."/>
            <person name="Futagami T."/>
            <person name="Toyoda A."/>
            <person name="Takaki Y."/>
            <person name="Nishi S."/>
            <person name="Hori S."/>
            <person name="Arai W."/>
            <person name="Tsubouchi T."/>
            <person name="Morono Y."/>
            <person name="Uchiyama I."/>
            <person name="Ito T."/>
            <person name="Fujiyama A."/>
            <person name="Inagaki F."/>
            <person name="Takami H."/>
        </authorList>
    </citation>
    <scope>NUCLEOTIDE SEQUENCE</scope>
    <source>
        <strain evidence="1">Expedition CK06-06</strain>
    </source>
</reference>
<comment type="caution">
    <text evidence="1">The sequence shown here is derived from an EMBL/GenBank/DDBJ whole genome shotgun (WGS) entry which is preliminary data.</text>
</comment>
<evidence type="ECO:0000313" key="1">
    <source>
        <dbReference type="EMBL" id="GAH40685.1"/>
    </source>
</evidence>
<sequence>MTVYLGVEEVLRQLNREEWRFRRKHLSDGTTPLDIKSDKVKRGWKRTVQRVSVEVDTIGCSEIRIGYIDKLDVIDWHGGQWRPQEGVLYTEEDPVVLQAGDRLLVRFIDSEDGNNLSIYAEGFEQEVA</sequence>
<gene>
    <name evidence="1" type="ORF">S03H2_20879</name>
</gene>
<proteinExistence type="predicted"/>
<dbReference type="EMBL" id="BARU01011061">
    <property type="protein sequence ID" value="GAH40685.1"/>
    <property type="molecule type" value="Genomic_DNA"/>
</dbReference>